<evidence type="ECO:0000313" key="2">
    <source>
        <dbReference type="Proteomes" id="UP000800036"/>
    </source>
</evidence>
<accession>A0A6A5USG3</accession>
<dbReference type="Proteomes" id="UP000800036">
    <property type="component" value="Unassembled WGS sequence"/>
</dbReference>
<dbReference type="SUPFAM" id="SSF54506">
    <property type="entry name" value="Diaminopimelate epimerase-like"/>
    <property type="match status" value="1"/>
</dbReference>
<organism evidence="1 2">
    <name type="scientific">Bimuria novae-zelandiae CBS 107.79</name>
    <dbReference type="NCBI Taxonomy" id="1447943"/>
    <lineage>
        <taxon>Eukaryota</taxon>
        <taxon>Fungi</taxon>
        <taxon>Dikarya</taxon>
        <taxon>Ascomycota</taxon>
        <taxon>Pezizomycotina</taxon>
        <taxon>Dothideomycetes</taxon>
        <taxon>Pleosporomycetidae</taxon>
        <taxon>Pleosporales</taxon>
        <taxon>Massarineae</taxon>
        <taxon>Didymosphaeriaceae</taxon>
        <taxon>Bimuria</taxon>
    </lineage>
</organism>
<sequence>MDATAVNLEYAIIDVFTDKRYAGNPLAVVRVPASCKLTQDQKQNIAKEFNLSETTFLHEPKEDETNSWSVDIFMVNAELPFAGHPTIGHRWQQSSQPAFWL</sequence>
<protein>
    <submittedName>
        <fullName evidence="1">Diaminopimelate epimerase-like protein</fullName>
    </submittedName>
</protein>
<name>A0A6A5USG3_9PLEO</name>
<dbReference type="OrthoDB" id="412383at2759"/>
<dbReference type="PANTHER" id="PTHR13774:SF32">
    <property type="entry name" value="ANTISENSE-ENHANCING SEQUENCE 1"/>
    <property type="match status" value="1"/>
</dbReference>
<evidence type="ECO:0000313" key="1">
    <source>
        <dbReference type="EMBL" id="KAF1968133.1"/>
    </source>
</evidence>
<dbReference type="EMBL" id="ML976724">
    <property type="protein sequence ID" value="KAF1968133.1"/>
    <property type="molecule type" value="Genomic_DNA"/>
</dbReference>
<dbReference type="GO" id="GO:0016853">
    <property type="term" value="F:isomerase activity"/>
    <property type="evidence" value="ECO:0007669"/>
    <property type="project" value="TreeGrafter"/>
</dbReference>
<gene>
    <name evidence="1" type="ORF">BU23DRAFT_558817</name>
</gene>
<reference evidence="1" key="1">
    <citation type="journal article" date="2020" name="Stud. Mycol.">
        <title>101 Dothideomycetes genomes: a test case for predicting lifestyles and emergence of pathogens.</title>
        <authorList>
            <person name="Haridas S."/>
            <person name="Albert R."/>
            <person name="Binder M."/>
            <person name="Bloem J."/>
            <person name="Labutti K."/>
            <person name="Salamov A."/>
            <person name="Andreopoulos B."/>
            <person name="Baker S."/>
            <person name="Barry K."/>
            <person name="Bills G."/>
            <person name="Bluhm B."/>
            <person name="Cannon C."/>
            <person name="Castanera R."/>
            <person name="Culley D."/>
            <person name="Daum C."/>
            <person name="Ezra D."/>
            <person name="Gonzalez J."/>
            <person name="Henrissat B."/>
            <person name="Kuo A."/>
            <person name="Liang C."/>
            <person name="Lipzen A."/>
            <person name="Lutzoni F."/>
            <person name="Magnuson J."/>
            <person name="Mondo S."/>
            <person name="Nolan M."/>
            <person name="Ohm R."/>
            <person name="Pangilinan J."/>
            <person name="Park H.-J."/>
            <person name="Ramirez L."/>
            <person name="Alfaro M."/>
            <person name="Sun H."/>
            <person name="Tritt A."/>
            <person name="Yoshinaga Y."/>
            <person name="Zwiers L.-H."/>
            <person name="Turgeon B."/>
            <person name="Goodwin S."/>
            <person name="Spatafora J."/>
            <person name="Crous P."/>
            <person name="Grigoriev I."/>
        </authorList>
    </citation>
    <scope>NUCLEOTIDE SEQUENCE</scope>
    <source>
        <strain evidence="1">CBS 107.79</strain>
    </source>
</reference>
<proteinExistence type="predicted"/>
<dbReference type="NCBIfam" id="TIGR00654">
    <property type="entry name" value="PhzF_family"/>
    <property type="match status" value="1"/>
</dbReference>
<keyword evidence="2" id="KW-1185">Reference proteome</keyword>
<dbReference type="Gene3D" id="3.10.310.10">
    <property type="entry name" value="Diaminopimelate Epimerase, Chain A, domain 1"/>
    <property type="match status" value="1"/>
</dbReference>
<dbReference type="AlphaFoldDB" id="A0A6A5USG3"/>
<dbReference type="PANTHER" id="PTHR13774">
    <property type="entry name" value="PHENAZINE BIOSYNTHESIS PROTEIN"/>
    <property type="match status" value="1"/>
</dbReference>
<dbReference type="Pfam" id="PF02567">
    <property type="entry name" value="PhzC-PhzF"/>
    <property type="match status" value="1"/>
</dbReference>
<dbReference type="InterPro" id="IPR003719">
    <property type="entry name" value="Phenazine_PhzF-like"/>
</dbReference>
<dbReference type="GO" id="GO:0005737">
    <property type="term" value="C:cytoplasm"/>
    <property type="evidence" value="ECO:0007669"/>
    <property type="project" value="TreeGrafter"/>
</dbReference>